<comment type="caution">
    <text evidence="2">The sequence shown here is derived from an EMBL/GenBank/DDBJ whole genome shotgun (WGS) entry which is preliminary data.</text>
</comment>
<organism evidence="2 3">
    <name type="scientific">Microvirga splendida</name>
    <dbReference type="NCBI Taxonomy" id="2795727"/>
    <lineage>
        <taxon>Bacteria</taxon>
        <taxon>Pseudomonadati</taxon>
        <taxon>Pseudomonadota</taxon>
        <taxon>Alphaproteobacteria</taxon>
        <taxon>Hyphomicrobiales</taxon>
        <taxon>Methylobacteriaceae</taxon>
        <taxon>Microvirga</taxon>
    </lineage>
</organism>
<feature type="region of interest" description="Disordered" evidence="1">
    <location>
        <begin position="92"/>
        <end position="122"/>
    </location>
</feature>
<dbReference type="InterPro" id="IPR025358">
    <property type="entry name" value="DUF4262"/>
</dbReference>
<protein>
    <submittedName>
        <fullName evidence="2">DUF4262 domain-containing protein</fullName>
    </submittedName>
</protein>
<keyword evidence="3" id="KW-1185">Reference proteome</keyword>
<dbReference type="Proteomes" id="UP000620670">
    <property type="component" value="Unassembled WGS sequence"/>
</dbReference>
<accession>A0ABS0Y083</accession>
<name>A0ABS0Y083_9HYPH</name>
<evidence type="ECO:0000256" key="1">
    <source>
        <dbReference type="SAM" id="MobiDB-lite"/>
    </source>
</evidence>
<evidence type="ECO:0000313" key="3">
    <source>
        <dbReference type="Proteomes" id="UP000620670"/>
    </source>
</evidence>
<reference evidence="3" key="1">
    <citation type="submission" date="2020-12" db="EMBL/GenBank/DDBJ databases">
        <title>Hymenobacter sp.</title>
        <authorList>
            <person name="Kim M.K."/>
        </authorList>
    </citation>
    <scope>NUCLEOTIDE SEQUENCE [LARGE SCALE GENOMIC DNA]</scope>
    <source>
        <strain evidence="3">BT325</strain>
    </source>
</reference>
<dbReference type="EMBL" id="JAELXT010000006">
    <property type="protein sequence ID" value="MBJ6125415.1"/>
    <property type="molecule type" value="Genomic_DNA"/>
</dbReference>
<proteinExistence type="predicted"/>
<sequence length="122" mass="13332">MAGPFDDYIRRAREIIAQRGWMVQAVLPDDMHPPYSYTVGLSQAPFHHPEIFLVGLHPEQAGPLLNVAGNHVKGGMRFDRATLADQIIEAIRQPSGRSRAGPPSDTRALAVRSSGGRSTAYN</sequence>
<gene>
    <name evidence="2" type="ORF">JAO75_08320</name>
</gene>
<dbReference type="Pfam" id="PF14081">
    <property type="entry name" value="DUF4262"/>
    <property type="match status" value="1"/>
</dbReference>
<evidence type="ECO:0000313" key="2">
    <source>
        <dbReference type="EMBL" id="MBJ6125415.1"/>
    </source>
</evidence>